<organism evidence="2 3">
    <name type="scientific">Roseomonas alba</name>
    <dbReference type="NCBI Taxonomy" id="2846776"/>
    <lineage>
        <taxon>Bacteria</taxon>
        <taxon>Pseudomonadati</taxon>
        <taxon>Pseudomonadota</taxon>
        <taxon>Alphaproteobacteria</taxon>
        <taxon>Acetobacterales</taxon>
        <taxon>Roseomonadaceae</taxon>
        <taxon>Roseomonas</taxon>
    </lineage>
</organism>
<name>A0ABS7A6Y1_9PROT</name>
<dbReference type="NCBIfam" id="NF040521">
    <property type="entry name" value="C45_proenzyme"/>
    <property type="match status" value="1"/>
</dbReference>
<dbReference type="InterPro" id="IPR047794">
    <property type="entry name" value="C45_proenzyme-like"/>
</dbReference>
<dbReference type="PANTHER" id="PTHR34180">
    <property type="entry name" value="PEPTIDASE C45"/>
    <property type="match status" value="1"/>
</dbReference>
<dbReference type="Gene3D" id="1.10.10.2120">
    <property type="match status" value="1"/>
</dbReference>
<proteinExistence type="predicted"/>
<dbReference type="Pfam" id="PF03417">
    <property type="entry name" value="AAT"/>
    <property type="match status" value="1"/>
</dbReference>
<dbReference type="PANTHER" id="PTHR34180:SF1">
    <property type="entry name" value="BETA-ALANYL-DOPAMINE_CARCININE HYDROLASE"/>
    <property type="match status" value="1"/>
</dbReference>
<dbReference type="RefSeq" id="WP_219761512.1">
    <property type="nucleotide sequence ID" value="NZ_JAHYBZ010000001.1"/>
</dbReference>
<feature type="domain" description="Peptidase C45 hydrolase" evidence="1">
    <location>
        <begin position="132"/>
        <end position="355"/>
    </location>
</feature>
<dbReference type="InterPro" id="IPR047801">
    <property type="entry name" value="Peptidase_C45"/>
</dbReference>
<dbReference type="InterPro" id="IPR005079">
    <property type="entry name" value="Peptidase_C45_hydrolase"/>
</dbReference>
<evidence type="ECO:0000313" key="3">
    <source>
        <dbReference type="Proteomes" id="UP001196565"/>
    </source>
</evidence>
<protein>
    <submittedName>
        <fullName evidence="2">C45 family peptidase</fullName>
    </submittedName>
</protein>
<evidence type="ECO:0000313" key="2">
    <source>
        <dbReference type="EMBL" id="MBW6396919.1"/>
    </source>
</evidence>
<comment type="caution">
    <text evidence="2">The sequence shown here is derived from an EMBL/GenBank/DDBJ whole genome shotgun (WGS) entry which is preliminary data.</text>
</comment>
<evidence type="ECO:0000259" key="1">
    <source>
        <dbReference type="Pfam" id="PF03417"/>
    </source>
</evidence>
<gene>
    <name evidence="2" type="ORF">KPL78_03620</name>
</gene>
<dbReference type="EMBL" id="JAHYBZ010000001">
    <property type="protein sequence ID" value="MBW6396919.1"/>
    <property type="molecule type" value="Genomic_DNA"/>
</dbReference>
<sequence length="380" mass="41271">MSSNPIEPFPLIDLAGPPEERGRAYGRAAKARVHKSLAHYGAQLAGQGRDAGAVRAMARAFVPRIEAFEPDFVAEMRGIAEGADVAFEDIVLVNCRTEVLQLAKRAEALEAARRDPDGCTGAIILPEASADGTLIHGQNWDWKSECAETGVVLRIRREDGPDVLTFVEAGGLARCGLNAAGIAITANYLESDRDYTQEGVPLSLLRRKALEQEQVALAFRILYGTPKSGSNNLMLSHASGFGIDIECAPDESFLVQPENGVIVHANHWQSPVALAKLKDTGLLSTPDSVYRDRRVRAALDAKQGGLTMDDLREAFFDDWQTPWSVCRPPRMNLGGNLSATVAMILMRPADGVIEIAPLPALNRDFTRYTLAPRAMREAAE</sequence>
<reference evidence="2 3" key="1">
    <citation type="submission" date="2021-07" db="EMBL/GenBank/DDBJ databases">
        <authorList>
            <person name="So Y."/>
        </authorList>
    </citation>
    <scope>NUCLEOTIDE SEQUENCE [LARGE SCALE GENOMIC DNA]</scope>
    <source>
        <strain evidence="2 3">HJA6</strain>
    </source>
</reference>
<accession>A0ABS7A6Y1</accession>
<dbReference type="Proteomes" id="UP001196565">
    <property type="component" value="Unassembled WGS sequence"/>
</dbReference>
<keyword evidence="3" id="KW-1185">Reference proteome</keyword>
<dbReference type="Gene3D" id="3.60.60.10">
    <property type="entry name" value="Penicillin V Acylase, Chain A"/>
    <property type="match status" value="1"/>
</dbReference>